<keyword evidence="5" id="KW-1185">Reference proteome</keyword>
<dbReference type="InterPro" id="IPR029044">
    <property type="entry name" value="Nucleotide-diphossugar_trans"/>
</dbReference>
<dbReference type="AlphaFoldDB" id="A0A380KB46"/>
<dbReference type="CDD" id="cd00761">
    <property type="entry name" value="Glyco_tranf_GTA_type"/>
    <property type="match status" value="1"/>
</dbReference>
<dbReference type="InterPro" id="IPR001173">
    <property type="entry name" value="Glyco_trans_2-like"/>
</dbReference>
<feature type="domain" description="Glycosyltransferase 2-like" evidence="3">
    <location>
        <begin position="6"/>
        <end position="144"/>
    </location>
</feature>
<dbReference type="EMBL" id="UHFN01000007">
    <property type="protein sequence ID" value="SUN62243.1"/>
    <property type="molecule type" value="Genomic_DNA"/>
</dbReference>
<keyword evidence="1 4" id="KW-0328">Glycosyltransferase</keyword>
<evidence type="ECO:0000313" key="4">
    <source>
        <dbReference type="EMBL" id="SUN62243.1"/>
    </source>
</evidence>
<evidence type="ECO:0000259" key="3">
    <source>
        <dbReference type="Pfam" id="PF00535"/>
    </source>
</evidence>
<dbReference type="EC" id="2.4.1.212" evidence="4"/>
<dbReference type="SUPFAM" id="SSF53448">
    <property type="entry name" value="Nucleotide-diphospho-sugar transferases"/>
    <property type="match status" value="1"/>
</dbReference>
<evidence type="ECO:0000313" key="5">
    <source>
        <dbReference type="Proteomes" id="UP000254924"/>
    </source>
</evidence>
<gene>
    <name evidence="4" type="primary">hyaD_1</name>
    <name evidence="4" type="ORF">NCTC12224_01769</name>
</gene>
<sequence length="327" mass="37862">MDKILSVVVPSYNAAPYLLETMPSLLSIKNRELLELIIVNDGSQDNTLEVAKQLEQNYPETVKIVDKPNGGHGSTINAGSKIATGKYFKVVDADDWVDTQNFEKLIRYLQEANDDMVVSPYYDVYMDKNQEAIKHLFTGIKYRESLDYDDYLAMTETLPVMHAITIKTSILQSHNITIDEKMFYVDWEYNVYPIPYLKTISYFELPVYRYRLGSATQSVSMASYIKNRKMHENVIMSLIDFYLANEKGLTPIRKDKVFNKILELLAINTNIYLSMTNSDEAKQEFLKFERLVKDKDNAFSQQVIGKKRKLLLKFPFLFSTLSKVSRH</sequence>
<organism evidence="4 5">
    <name type="scientific">Streptococcus hyointestinalis</name>
    <dbReference type="NCBI Taxonomy" id="1337"/>
    <lineage>
        <taxon>Bacteria</taxon>
        <taxon>Bacillati</taxon>
        <taxon>Bacillota</taxon>
        <taxon>Bacilli</taxon>
        <taxon>Lactobacillales</taxon>
        <taxon>Streptococcaceae</taxon>
        <taxon>Streptococcus</taxon>
    </lineage>
</organism>
<keyword evidence="2 4" id="KW-0808">Transferase</keyword>
<proteinExistence type="predicted"/>
<evidence type="ECO:0000256" key="1">
    <source>
        <dbReference type="ARBA" id="ARBA00022676"/>
    </source>
</evidence>
<dbReference type="PANTHER" id="PTHR22916">
    <property type="entry name" value="GLYCOSYLTRANSFERASE"/>
    <property type="match status" value="1"/>
</dbReference>
<dbReference type="Proteomes" id="UP000254924">
    <property type="component" value="Unassembled WGS sequence"/>
</dbReference>
<dbReference type="GO" id="GO:0050501">
    <property type="term" value="F:hyaluronan synthase activity"/>
    <property type="evidence" value="ECO:0007669"/>
    <property type="project" value="UniProtKB-EC"/>
</dbReference>
<name>A0A380KB46_9STRE</name>
<dbReference type="Gene3D" id="3.90.550.10">
    <property type="entry name" value="Spore Coat Polysaccharide Biosynthesis Protein SpsA, Chain A"/>
    <property type="match status" value="1"/>
</dbReference>
<protein>
    <submittedName>
        <fullName evidence="4">Cell wall biosynthesis glycosyltransferase</fullName>
        <ecNumber evidence="4">2.4.1.212</ecNumber>
    </submittedName>
</protein>
<dbReference type="PANTHER" id="PTHR22916:SF51">
    <property type="entry name" value="GLYCOSYLTRANSFERASE EPSH-RELATED"/>
    <property type="match status" value="1"/>
</dbReference>
<reference evidence="4 5" key="1">
    <citation type="submission" date="2018-06" db="EMBL/GenBank/DDBJ databases">
        <authorList>
            <consortium name="Pathogen Informatics"/>
            <person name="Doyle S."/>
        </authorList>
    </citation>
    <scope>NUCLEOTIDE SEQUENCE [LARGE SCALE GENOMIC DNA]</scope>
    <source>
        <strain evidence="4 5">NCTC12224</strain>
    </source>
</reference>
<evidence type="ECO:0000256" key="2">
    <source>
        <dbReference type="ARBA" id="ARBA00022679"/>
    </source>
</evidence>
<dbReference type="Pfam" id="PF00535">
    <property type="entry name" value="Glycos_transf_2"/>
    <property type="match status" value="1"/>
</dbReference>
<accession>A0A380KB46</accession>